<dbReference type="EMBL" id="CP126980">
    <property type="protein sequence ID" value="WIM93121.1"/>
    <property type="molecule type" value="Genomic_DNA"/>
</dbReference>
<dbReference type="PANTHER" id="PTHR20883:SF48">
    <property type="entry name" value="ECTOINE DIOXYGENASE"/>
    <property type="match status" value="1"/>
</dbReference>
<dbReference type="PANTHER" id="PTHR20883">
    <property type="entry name" value="PHYTANOYL-COA DIOXYGENASE DOMAIN CONTAINING 1"/>
    <property type="match status" value="1"/>
</dbReference>
<dbReference type="SUPFAM" id="SSF51197">
    <property type="entry name" value="Clavaminate synthase-like"/>
    <property type="match status" value="1"/>
</dbReference>
<dbReference type="InterPro" id="IPR008775">
    <property type="entry name" value="Phytyl_CoA_dOase-like"/>
</dbReference>
<keyword evidence="1" id="KW-0560">Oxidoreductase</keyword>
<sequence length="286" mass="31664">MREVGPDTDVVRDGYVLADPLDTAVRTDLTAALDRLLAKGERILRTAADEGTSLETYYRTHGPELICVPEAGSATSVCRIEYLAGADQTFRALVDRHLLPAVEAATGEPYVLFKDKCNLKYPGGGAFTPHQDFPAYEAFGPAYHVTAMVALDRADQENGCLQVATNHRRVAREHGSVVEREVAGRPLFRAVQEGDAADGSIVPEAVRVFDWHPLEVAAGDIVLFDSFIPHRSFENRSSRARRALFMTFNRRSDGDHYEEYYTRKRAAYADPAFHVATPTNRGHTPT</sequence>
<accession>A0ABY8W7K7</accession>
<organism evidence="1 2">
    <name type="scientific">Actinoplanes oblitus</name>
    <dbReference type="NCBI Taxonomy" id="3040509"/>
    <lineage>
        <taxon>Bacteria</taxon>
        <taxon>Bacillati</taxon>
        <taxon>Actinomycetota</taxon>
        <taxon>Actinomycetes</taxon>
        <taxon>Micromonosporales</taxon>
        <taxon>Micromonosporaceae</taxon>
        <taxon>Actinoplanes</taxon>
    </lineage>
</organism>
<evidence type="ECO:0000313" key="1">
    <source>
        <dbReference type="EMBL" id="WIM93121.1"/>
    </source>
</evidence>
<dbReference type="RefSeq" id="WP_284914329.1">
    <property type="nucleotide sequence ID" value="NZ_CP126980.1"/>
</dbReference>
<dbReference type="Proteomes" id="UP001240150">
    <property type="component" value="Chromosome"/>
</dbReference>
<dbReference type="Gene3D" id="2.60.120.620">
    <property type="entry name" value="q2cbj1_9rhob like domain"/>
    <property type="match status" value="1"/>
</dbReference>
<gene>
    <name evidence="1" type="ORF">ACTOB_005088</name>
</gene>
<protein>
    <submittedName>
        <fullName evidence="1">Phytanoyl-CoA dioxygenase family protein</fullName>
    </submittedName>
</protein>
<reference evidence="1 2" key="1">
    <citation type="submission" date="2023-06" db="EMBL/GenBank/DDBJ databases">
        <authorList>
            <person name="Yushchuk O."/>
            <person name="Binda E."/>
            <person name="Ruckert-Reed C."/>
            <person name="Fedorenko V."/>
            <person name="Kalinowski J."/>
            <person name="Marinelli F."/>
        </authorList>
    </citation>
    <scope>NUCLEOTIDE SEQUENCE [LARGE SCALE GENOMIC DNA]</scope>
    <source>
        <strain evidence="1 2">NRRL 3884</strain>
    </source>
</reference>
<dbReference type="GO" id="GO:0051213">
    <property type="term" value="F:dioxygenase activity"/>
    <property type="evidence" value="ECO:0007669"/>
    <property type="project" value="UniProtKB-KW"/>
</dbReference>
<name>A0ABY8W7K7_9ACTN</name>
<keyword evidence="2" id="KW-1185">Reference proteome</keyword>
<keyword evidence="1" id="KW-0223">Dioxygenase</keyword>
<evidence type="ECO:0000313" key="2">
    <source>
        <dbReference type="Proteomes" id="UP001240150"/>
    </source>
</evidence>
<dbReference type="Pfam" id="PF05721">
    <property type="entry name" value="PhyH"/>
    <property type="match status" value="1"/>
</dbReference>
<proteinExistence type="predicted"/>